<dbReference type="GO" id="GO:0005634">
    <property type="term" value="C:nucleus"/>
    <property type="evidence" value="ECO:0007669"/>
    <property type="project" value="TreeGrafter"/>
</dbReference>
<dbReference type="InParanoid" id="A0A6L2Q496"/>
<feature type="compositionally biased region" description="Low complexity" evidence="7">
    <location>
        <begin position="118"/>
        <end position="130"/>
    </location>
</feature>
<dbReference type="PANTHER" id="PTHR45996:SF3">
    <property type="entry name" value="CREB-H TRANSCRIPTION FACTOR HOMOLOG LET-607"/>
    <property type="match status" value="1"/>
</dbReference>
<dbReference type="SMART" id="SM00338">
    <property type="entry name" value="BRLZ"/>
    <property type="match status" value="1"/>
</dbReference>
<dbReference type="CDD" id="cd14689">
    <property type="entry name" value="bZIP_CREB3"/>
    <property type="match status" value="1"/>
</dbReference>
<dbReference type="OrthoDB" id="674948at2759"/>
<feature type="coiled-coil region" evidence="6">
    <location>
        <begin position="353"/>
        <end position="401"/>
    </location>
</feature>
<feature type="region of interest" description="Disordered" evidence="7">
    <location>
        <begin position="434"/>
        <end position="462"/>
    </location>
</feature>
<proteinExistence type="predicted"/>
<sequence length="591" mass="65334">MSLPTDISLMDFLMEREDNILSLDKDSISKSDQKGVEGMDVESWPTNADEFLDSILKFENHPFEILEDGELLSAACTVETEDVPAPASSSSDSGVSSDQQLSPVLDEVEEDDRGDFVSSLSSGSEGSPLETCHVHSDQESSVQEEVEIDPSVFSIVDTSCIGEVKVEDNQAIISMNVLPASQQTETITHNIQNSHRMTIRTPVRQLIHLTPVSGNPRSILLPVSLKDVKDIRTIKIINAARQNVTRKQQSVTGMRIATGNKATLQTKPVLVKSGTVQEDIITTSSCNGSVSEEMGDDSDSQYPRLQLTPEEKRLLQKEGVRLPSHYPLTKHEERELKRIRRKIRNKISAQDSRKRKKEYIDGLEERVKQCTEENIHLVKRIKALQTQNHTLATQLKKLQSVLARGTAKSAQPATCLMVLLLSMALVMAPNLRLNQSSPSSSDSQKDQDISQPENKVAPLAGRSRNLLEFPKTGLSEDGCMNSADQDDEAKFIADMAELLQFNNPIVGDHDYEVPPLKRSRADERPEDIKPSLLSAGKDYIVPPPDEIWPPPAPGDNHISSMIEKALGEEMKVNISDAGGTRTVVLQVPKEQ</sequence>
<feature type="region of interest" description="Disordered" evidence="7">
    <location>
        <begin position="535"/>
        <end position="556"/>
    </location>
</feature>
<dbReference type="InterPro" id="IPR046347">
    <property type="entry name" value="bZIP_sf"/>
</dbReference>
<evidence type="ECO:0000259" key="8">
    <source>
        <dbReference type="PROSITE" id="PS50217"/>
    </source>
</evidence>
<dbReference type="AlphaFoldDB" id="A0A6L2Q496"/>
<dbReference type="PANTHER" id="PTHR45996">
    <property type="entry name" value="AGAP001464-PB"/>
    <property type="match status" value="1"/>
</dbReference>
<dbReference type="InterPro" id="IPR051381">
    <property type="entry name" value="CREB_ATF_subfamily"/>
</dbReference>
<protein>
    <recommendedName>
        <fullName evidence="8">BZIP domain-containing protein</fullName>
    </recommendedName>
</protein>
<dbReference type="EMBL" id="BLKM01000880">
    <property type="protein sequence ID" value="GFG39194.1"/>
    <property type="molecule type" value="Genomic_DNA"/>
</dbReference>
<keyword evidence="5" id="KW-0539">Nucleus</keyword>
<dbReference type="Gene3D" id="1.20.5.170">
    <property type="match status" value="1"/>
</dbReference>
<dbReference type="PROSITE" id="PS50217">
    <property type="entry name" value="BZIP"/>
    <property type="match status" value="1"/>
</dbReference>
<evidence type="ECO:0000256" key="5">
    <source>
        <dbReference type="ARBA" id="ARBA00023242"/>
    </source>
</evidence>
<evidence type="ECO:0000256" key="6">
    <source>
        <dbReference type="SAM" id="Coils"/>
    </source>
</evidence>
<comment type="caution">
    <text evidence="9">The sequence shown here is derived from an EMBL/GenBank/DDBJ whole genome shotgun (WGS) entry which is preliminary data.</text>
</comment>
<evidence type="ECO:0000313" key="9">
    <source>
        <dbReference type="EMBL" id="GFG39194.1"/>
    </source>
</evidence>
<evidence type="ECO:0000256" key="7">
    <source>
        <dbReference type="SAM" id="MobiDB-lite"/>
    </source>
</evidence>
<dbReference type="GO" id="GO:0000981">
    <property type="term" value="F:DNA-binding transcription factor activity, RNA polymerase II-specific"/>
    <property type="evidence" value="ECO:0007669"/>
    <property type="project" value="TreeGrafter"/>
</dbReference>
<keyword evidence="4" id="KW-0804">Transcription</keyword>
<dbReference type="SUPFAM" id="SSF57959">
    <property type="entry name" value="Leucine zipper domain"/>
    <property type="match status" value="1"/>
</dbReference>
<keyword evidence="2" id="KW-0805">Transcription regulation</keyword>
<evidence type="ECO:0000256" key="4">
    <source>
        <dbReference type="ARBA" id="ARBA00023163"/>
    </source>
</evidence>
<comment type="subcellular location">
    <subcellularLocation>
        <location evidence="1">Endoplasmic reticulum membrane</location>
        <topology evidence="1">Single-pass type II membrane protein</topology>
    </subcellularLocation>
</comment>
<dbReference type="Proteomes" id="UP000502823">
    <property type="component" value="Unassembled WGS sequence"/>
</dbReference>
<accession>A0A6L2Q496</accession>
<name>A0A6L2Q496_COPFO</name>
<feature type="compositionally biased region" description="Pro residues" evidence="7">
    <location>
        <begin position="541"/>
        <end position="553"/>
    </location>
</feature>
<evidence type="ECO:0000313" key="10">
    <source>
        <dbReference type="Proteomes" id="UP000502823"/>
    </source>
</evidence>
<dbReference type="GO" id="GO:0000978">
    <property type="term" value="F:RNA polymerase II cis-regulatory region sequence-specific DNA binding"/>
    <property type="evidence" value="ECO:0007669"/>
    <property type="project" value="TreeGrafter"/>
</dbReference>
<feature type="compositionally biased region" description="Low complexity" evidence="7">
    <location>
        <begin position="83"/>
        <end position="102"/>
    </location>
</feature>
<keyword evidence="10" id="KW-1185">Reference proteome</keyword>
<keyword evidence="3" id="KW-0238">DNA-binding</keyword>
<gene>
    <name evidence="9" type="ORF">Cfor_04153</name>
</gene>
<reference evidence="10" key="1">
    <citation type="submission" date="2020-01" db="EMBL/GenBank/DDBJ databases">
        <title>Draft genome sequence of the Termite Coptotermes fromosanus.</title>
        <authorList>
            <person name="Itakura S."/>
            <person name="Yosikawa Y."/>
            <person name="Umezawa K."/>
        </authorList>
    </citation>
    <scope>NUCLEOTIDE SEQUENCE [LARGE SCALE GENOMIC DNA]</scope>
</reference>
<organism evidence="9 10">
    <name type="scientific">Coptotermes formosanus</name>
    <name type="common">Formosan subterranean termite</name>
    <dbReference type="NCBI Taxonomy" id="36987"/>
    <lineage>
        <taxon>Eukaryota</taxon>
        <taxon>Metazoa</taxon>
        <taxon>Ecdysozoa</taxon>
        <taxon>Arthropoda</taxon>
        <taxon>Hexapoda</taxon>
        <taxon>Insecta</taxon>
        <taxon>Pterygota</taxon>
        <taxon>Neoptera</taxon>
        <taxon>Polyneoptera</taxon>
        <taxon>Dictyoptera</taxon>
        <taxon>Blattodea</taxon>
        <taxon>Blattoidea</taxon>
        <taxon>Termitoidae</taxon>
        <taxon>Rhinotermitidae</taxon>
        <taxon>Coptotermes</taxon>
    </lineage>
</organism>
<evidence type="ECO:0000256" key="2">
    <source>
        <dbReference type="ARBA" id="ARBA00023015"/>
    </source>
</evidence>
<dbReference type="GO" id="GO:0005789">
    <property type="term" value="C:endoplasmic reticulum membrane"/>
    <property type="evidence" value="ECO:0007669"/>
    <property type="project" value="UniProtKB-SubCell"/>
</dbReference>
<keyword evidence="6" id="KW-0175">Coiled coil</keyword>
<dbReference type="Pfam" id="PF00170">
    <property type="entry name" value="bZIP_1"/>
    <property type="match status" value="1"/>
</dbReference>
<dbReference type="InterPro" id="IPR004827">
    <property type="entry name" value="bZIP"/>
</dbReference>
<evidence type="ECO:0000256" key="1">
    <source>
        <dbReference type="ARBA" id="ARBA00004648"/>
    </source>
</evidence>
<evidence type="ECO:0000256" key="3">
    <source>
        <dbReference type="ARBA" id="ARBA00023125"/>
    </source>
</evidence>
<feature type="region of interest" description="Disordered" evidence="7">
    <location>
        <begin position="82"/>
        <end position="146"/>
    </location>
</feature>
<feature type="domain" description="BZIP" evidence="8">
    <location>
        <begin position="335"/>
        <end position="398"/>
    </location>
</feature>